<proteinExistence type="inferred from homology"/>
<evidence type="ECO:0000256" key="2">
    <source>
        <dbReference type="ARBA" id="ARBA00012180"/>
    </source>
</evidence>
<protein>
    <recommendedName>
        <fullName evidence="2">ribonuclease H</fullName>
        <ecNumber evidence="2">3.1.26.4</ecNumber>
    </recommendedName>
</protein>
<dbReference type="PANTHER" id="PTHR33332">
    <property type="entry name" value="REVERSE TRANSCRIPTASE DOMAIN-CONTAINING PROTEIN"/>
    <property type="match status" value="1"/>
</dbReference>
<feature type="domain" description="Reverse transcriptase" evidence="4">
    <location>
        <begin position="1105"/>
        <end position="1286"/>
    </location>
</feature>
<gene>
    <name evidence="5" type="ORF">GRJ2_002836500</name>
</gene>
<dbReference type="InterPro" id="IPR000477">
    <property type="entry name" value="RT_dom"/>
</dbReference>
<dbReference type="Proteomes" id="UP001623348">
    <property type="component" value="Unassembled WGS sequence"/>
</dbReference>
<comment type="caution">
    <text evidence="5">The sequence shown here is derived from an EMBL/GenBank/DDBJ whole genome shotgun (WGS) entry which is preliminary data.</text>
</comment>
<evidence type="ECO:0000256" key="1">
    <source>
        <dbReference type="ARBA" id="ARBA00010879"/>
    </source>
</evidence>
<evidence type="ECO:0000259" key="4">
    <source>
        <dbReference type="PROSITE" id="PS50878"/>
    </source>
</evidence>
<dbReference type="InterPro" id="IPR043502">
    <property type="entry name" value="DNA/RNA_pol_sf"/>
</dbReference>
<keyword evidence="6" id="KW-1185">Reference proteome</keyword>
<evidence type="ECO:0000313" key="5">
    <source>
        <dbReference type="EMBL" id="GAB0203709.1"/>
    </source>
</evidence>
<dbReference type="PROSITE" id="PS50878">
    <property type="entry name" value="RT_POL"/>
    <property type="match status" value="2"/>
</dbReference>
<feature type="region of interest" description="Disordered" evidence="3">
    <location>
        <begin position="973"/>
        <end position="1017"/>
    </location>
</feature>
<comment type="similarity">
    <text evidence="1">Belongs to the beta type-B retroviral polymerase family. HERV class-II K(HML-2) pol subfamily.</text>
</comment>
<dbReference type="InterPro" id="IPR043128">
    <property type="entry name" value="Rev_trsase/Diguanyl_cyclase"/>
</dbReference>
<dbReference type="SUPFAM" id="SSF56672">
    <property type="entry name" value="DNA/RNA polymerases"/>
    <property type="match status" value="2"/>
</dbReference>
<reference evidence="5 6" key="1">
    <citation type="submission" date="2024-06" db="EMBL/GenBank/DDBJ databases">
        <title>The draft genome of Grus japonensis, version 3.</title>
        <authorList>
            <person name="Nabeshima K."/>
            <person name="Suzuki S."/>
            <person name="Onuma M."/>
        </authorList>
    </citation>
    <scope>NUCLEOTIDE SEQUENCE [LARGE SCALE GENOMIC DNA]</scope>
    <source>
        <strain evidence="5 6">451A</strain>
    </source>
</reference>
<dbReference type="Gene3D" id="3.30.70.270">
    <property type="match status" value="2"/>
</dbReference>
<dbReference type="EC" id="3.1.26.4" evidence="2"/>
<feature type="domain" description="Reverse transcriptase" evidence="4">
    <location>
        <begin position="202"/>
        <end position="436"/>
    </location>
</feature>
<organism evidence="5 6">
    <name type="scientific">Grus japonensis</name>
    <name type="common">Japanese crane</name>
    <name type="synonym">Red-crowned crane</name>
    <dbReference type="NCBI Taxonomy" id="30415"/>
    <lineage>
        <taxon>Eukaryota</taxon>
        <taxon>Metazoa</taxon>
        <taxon>Chordata</taxon>
        <taxon>Craniata</taxon>
        <taxon>Vertebrata</taxon>
        <taxon>Euteleostomi</taxon>
        <taxon>Archelosauria</taxon>
        <taxon>Archosauria</taxon>
        <taxon>Dinosauria</taxon>
        <taxon>Saurischia</taxon>
        <taxon>Theropoda</taxon>
        <taxon>Coelurosauria</taxon>
        <taxon>Aves</taxon>
        <taxon>Neognathae</taxon>
        <taxon>Neoaves</taxon>
        <taxon>Gruiformes</taxon>
        <taxon>Gruidae</taxon>
        <taxon>Grus</taxon>
    </lineage>
</organism>
<name>A0ABC9Y2D0_GRUJA</name>
<sequence>MPAGSKTDSLLAKAKPISDGGSVLGPALFNIFVGDMDSGIECTLSKFADDTKLCGVVDTLEGRDAIQRDLDSLERWARANLMKFNKAKCKVLHVGWGNPKHNYRLGREWIVSSPEEKKDLGVLIDEKLNKSWHCALAAQKANRVLGCIKISMTSRSREVILPLYSALVRPHLEYCIPLWGPQYRRDMELLEGVQRRATKLTRGLEHLSYEDRLRELGLFSLEKRRLRGDLIAAFQYLKGAYKKSGEGLLKRACGDRTRDLIKTNLIAFYDDMTGWVDEGRAVDVVYLDFSKAFDTVSHNILIGKLRKCGLDGWTVRWIENWLNGRAQRVVISSAESTWRPVASGVPQGSVLGLVLFNILINDLDEGTEYTLSMFADDKKLGGVVDTPEGCAAIQLYLDRLESWMERNQMKFSKGKCRVLHLGRNNPKHQYRLGVDLLGSSSAEKDLGVLVDKKLSISQQCALVAKKANGILGCIKKTVASRSREVILPLYSALVRPHLEYCVQFWAPQFKKDKELLERVQRKATRMMRGLEHLSYEERLRDLHLFRLEKRRLRGDLISAYKYLKGGCQEDGARLFSVVPSNRTRGNGHKLQHRKFHLNMRRNFFTLRVTEHWNRLPREGGQPLSEAILKRALRQPVPGWQGVWKDLGRFLGRLSPPIAWDFTPEQASNPSKLTCHLIEGCLAYPNENQQLLALYWGLACAYGATVQYSQRTVVEEGTQTAAEDTVAEIGTQTMTATVIAPVVKKKQWTRRSTGPYHRLVREEEEEEERFEQEAGPSAKKWEEGVREIRQEAETTWSLTSSELRDMRKDYSRQPGKWTTADEGIQYLRELAVLEVIYSDLDDDDVSKDPEDVLCTQAMWRKVIQSAPASYSNSLAAMYFPDRDTPTVEKVSSWLQNFEENLCTSSSLWASTLAVRGTPRNQSSPALVRGKGSPRHMPRGTLWFFLRDQGEDMRKWDGEPTFKLEARVRELRGKTAVKKGSPKKAVDVVATETREGKQRSPRHKTKITSLDPGEGTSGLALRGLPQERGYFKDPKGYRWAFGVATVNTEKIKQLSTLSGLSEDPFVVGLLKVEEQQVPIATRTVHRRQYRTNRDSLAPIHELIHQLENQGVISKTHSPFHSPIWPVQKSDGGWRLTVDYRGLNKVTPPLSAAVPDMLELQYELESKAAKWYATTDIANAFFSIPLAAECRPQFAFTWRGVQYTWNRLPQGWKHSPTICHGLIQTALEKGGALEHLQYIDDIIVWGNKAEEVFEKGKRVIQILLKAGFAIKKSKVKGPAQEIQFLGIKWQDGCRHVPMDVVNKIAAMSPPATKKETQAFLGLVGFWRMHIPGYSQLVSPLYRVTWKKNYFEWGLEQQ</sequence>
<evidence type="ECO:0000313" key="6">
    <source>
        <dbReference type="Proteomes" id="UP001623348"/>
    </source>
</evidence>
<dbReference type="GO" id="GO:0004523">
    <property type="term" value="F:RNA-DNA hybrid ribonuclease activity"/>
    <property type="evidence" value="ECO:0007669"/>
    <property type="project" value="UniProtKB-EC"/>
</dbReference>
<accession>A0ABC9Y2D0</accession>
<dbReference type="EMBL" id="BAAFJT010000040">
    <property type="protein sequence ID" value="GAB0203709.1"/>
    <property type="molecule type" value="Genomic_DNA"/>
</dbReference>
<dbReference type="Gene3D" id="3.10.10.10">
    <property type="entry name" value="HIV Type 1 Reverse Transcriptase, subunit A, domain 1"/>
    <property type="match status" value="1"/>
</dbReference>
<dbReference type="Pfam" id="PF00078">
    <property type="entry name" value="RVT_1"/>
    <property type="match status" value="3"/>
</dbReference>
<evidence type="ECO:0000256" key="3">
    <source>
        <dbReference type="SAM" id="MobiDB-lite"/>
    </source>
</evidence>